<keyword evidence="2" id="KW-1064">Adaptive immunity</keyword>
<accession>A0A672HUT9</accession>
<evidence type="ECO:0000313" key="5">
    <source>
        <dbReference type="Ensembl" id="ENSSFAP00005032742.1"/>
    </source>
</evidence>
<dbReference type="InterPro" id="IPR036179">
    <property type="entry name" value="Ig-like_dom_sf"/>
</dbReference>
<dbReference type="InterPro" id="IPR007110">
    <property type="entry name" value="Ig-like_dom"/>
</dbReference>
<reference evidence="5" key="1">
    <citation type="submission" date="2019-06" db="EMBL/GenBank/DDBJ databases">
        <authorList>
            <consortium name="Wellcome Sanger Institute Data Sharing"/>
        </authorList>
    </citation>
    <scope>NUCLEOTIDE SEQUENCE [LARGE SCALE GENOMIC DNA]</scope>
</reference>
<dbReference type="Proteomes" id="UP000472267">
    <property type="component" value="Chromosome 4"/>
</dbReference>
<dbReference type="GO" id="GO:0005576">
    <property type="term" value="C:extracellular region"/>
    <property type="evidence" value="ECO:0007669"/>
    <property type="project" value="UniProtKB-ARBA"/>
</dbReference>
<evidence type="ECO:0000256" key="3">
    <source>
        <dbReference type="ARBA" id="ARBA00043265"/>
    </source>
</evidence>
<dbReference type="InParanoid" id="A0A672HUT9"/>
<keyword evidence="3" id="KW-1280">Immunoglobulin</keyword>
<dbReference type="InterPro" id="IPR013783">
    <property type="entry name" value="Ig-like_fold"/>
</dbReference>
<evidence type="ECO:0000259" key="4">
    <source>
        <dbReference type="PROSITE" id="PS50835"/>
    </source>
</evidence>
<dbReference type="InterPro" id="IPR050199">
    <property type="entry name" value="IgHV"/>
</dbReference>
<dbReference type="Ensembl" id="ENSSFAT00005033897.1">
    <property type="protein sequence ID" value="ENSSFAP00005032742.1"/>
    <property type="gene ID" value="ENSSFAG00005016591.1"/>
</dbReference>
<evidence type="ECO:0000313" key="6">
    <source>
        <dbReference type="Proteomes" id="UP000472267"/>
    </source>
</evidence>
<reference evidence="5" key="3">
    <citation type="submission" date="2025-09" db="UniProtKB">
        <authorList>
            <consortium name="Ensembl"/>
        </authorList>
    </citation>
    <scope>IDENTIFICATION</scope>
</reference>
<dbReference type="AlphaFoldDB" id="A0A672HUT9"/>
<dbReference type="GO" id="GO:0002250">
    <property type="term" value="P:adaptive immune response"/>
    <property type="evidence" value="ECO:0007669"/>
    <property type="project" value="UniProtKB-KW"/>
</dbReference>
<dbReference type="PROSITE" id="PS50835">
    <property type="entry name" value="IG_LIKE"/>
    <property type="match status" value="1"/>
</dbReference>
<dbReference type="InterPro" id="IPR013106">
    <property type="entry name" value="Ig_V-set"/>
</dbReference>
<keyword evidence="6" id="KW-1185">Reference proteome</keyword>
<feature type="domain" description="Ig-like" evidence="4">
    <location>
        <begin position="1"/>
        <end position="95"/>
    </location>
</feature>
<reference evidence="5" key="2">
    <citation type="submission" date="2025-08" db="UniProtKB">
        <authorList>
            <consortium name="Ensembl"/>
        </authorList>
    </citation>
    <scope>IDENTIFICATION</scope>
</reference>
<dbReference type="GO" id="GO:0019814">
    <property type="term" value="C:immunoglobulin complex"/>
    <property type="evidence" value="ECO:0007669"/>
    <property type="project" value="UniProtKB-KW"/>
</dbReference>
<dbReference type="SUPFAM" id="SSF48726">
    <property type="entry name" value="Immunoglobulin"/>
    <property type="match status" value="1"/>
</dbReference>
<keyword evidence="1" id="KW-0391">Immunity</keyword>
<protein>
    <submittedName>
        <fullName evidence="5">Immunoglobulin heavy variable 4-5</fullName>
    </submittedName>
</protein>
<dbReference type="Pfam" id="PF07686">
    <property type="entry name" value="V-set"/>
    <property type="match status" value="1"/>
</dbReference>
<proteinExistence type="predicted"/>
<dbReference type="SMART" id="SM00406">
    <property type="entry name" value="IGv"/>
    <property type="match status" value="1"/>
</dbReference>
<dbReference type="PANTHER" id="PTHR23266">
    <property type="entry name" value="IMMUNOGLOBULIN HEAVY CHAIN"/>
    <property type="match status" value="1"/>
</dbReference>
<dbReference type="SMART" id="SM00409">
    <property type="entry name" value="IG"/>
    <property type="match status" value="1"/>
</dbReference>
<dbReference type="Gene3D" id="2.60.40.10">
    <property type="entry name" value="Immunoglobulins"/>
    <property type="match status" value="1"/>
</dbReference>
<name>A0A672HUT9_SALFA</name>
<sequence>MTQSLTQPASVVVQPGESLTINCQVSYSVSDYWTGWIRQPAGKGLEWVGVAFAGSTIYNILQRFPQKQVHRDDSSSMTYMTLSNLVPEDSAVYYCARDTMTHINRGSLGSGGGV</sequence>
<dbReference type="InterPro" id="IPR003599">
    <property type="entry name" value="Ig_sub"/>
</dbReference>
<evidence type="ECO:0000256" key="1">
    <source>
        <dbReference type="ARBA" id="ARBA00022859"/>
    </source>
</evidence>
<evidence type="ECO:0000256" key="2">
    <source>
        <dbReference type="ARBA" id="ARBA00023130"/>
    </source>
</evidence>
<organism evidence="5 6">
    <name type="scientific">Salarias fasciatus</name>
    <name type="common">Jewelled blenny</name>
    <name type="synonym">Blennius fasciatus</name>
    <dbReference type="NCBI Taxonomy" id="181472"/>
    <lineage>
        <taxon>Eukaryota</taxon>
        <taxon>Metazoa</taxon>
        <taxon>Chordata</taxon>
        <taxon>Craniata</taxon>
        <taxon>Vertebrata</taxon>
        <taxon>Euteleostomi</taxon>
        <taxon>Actinopterygii</taxon>
        <taxon>Neopterygii</taxon>
        <taxon>Teleostei</taxon>
        <taxon>Neoteleostei</taxon>
        <taxon>Acanthomorphata</taxon>
        <taxon>Ovalentaria</taxon>
        <taxon>Blenniimorphae</taxon>
        <taxon>Blenniiformes</taxon>
        <taxon>Blennioidei</taxon>
        <taxon>Blenniidae</taxon>
        <taxon>Salariinae</taxon>
        <taxon>Salarias</taxon>
    </lineage>
</organism>